<dbReference type="EMBL" id="BGZK01000557">
    <property type="protein sequence ID" value="GBP50051.1"/>
    <property type="molecule type" value="Genomic_DNA"/>
</dbReference>
<keyword evidence="2" id="KW-1185">Reference proteome</keyword>
<proteinExistence type="predicted"/>
<evidence type="ECO:0000313" key="1">
    <source>
        <dbReference type="EMBL" id="GBP50051.1"/>
    </source>
</evidence>
<accession>A0A4C1WFX3</accession>
<gene>
    <name evidence="1" type="ORF">EVAR_39628_1</name>
</gene>
<name>A0A4C1WFX3_EUMVA</name>
<dbReference type="Proteomes" id="UP000299102">
    <property type="component" value="Unassembled WGS sequence"/>
</dbReference>
<reference evidence="1 2" key="1">
    <citation type="journal article" date="2019" name="Commun. Biol.">
        <title>The bagworm genome reveals a unique fibroin gene that provides high tensile strength.</title>
        <authorList>
            <person name="Kono N."/>
            <person name="Nakamura H."/>
            <person name="Ohtoshi R."/>
            <person name="Tomita M."/>
            <person name="Numata K."/>
            <person name="Arakawa K."/>
        </authorList>
    </citation>
    <scope>NUCLEOTIDE SEQUENCE [LARGE SCALE GENOMIC DNA]</scope>
</reference>
<comment type="caution">
    <text evidence="1">The sequence shown here is derived from an EMBL/GenBank/DDBJ whole genome shotgun (WGS) entry which is preliminary data.</text>
</comment>
<organism evidence="1 2">
    <name type="scientific">Eumeta variegata</name>
    <name type="common">Bagworm moth</name>
    <name type="synonym">Eumeta japonica</name>
    <dbReference type="NCBI Taxonomy" id="151549"/>
    <lineage>
        <taxon>Eukaryota</taxon>
        <taxon>Metazoa</taxon>
        <taxon>Ecdysozoa</taxon>
        <taxon>Arthropoda</taxon>
        <taxon>Hexapoda</taxon>
        <taxon>Insecta</taxon>
        <taxon>Pterygota</taxon>
        <taxon>Neoptera</taxon>
        <taxon>Endopterygota</taxon>
        <taxon>Lepidoptera</taxon>
        <taxon>Glossata</taxon>
        <taxon>Ditrysia</taxon>
        <taxon>Tineoidea</taxon>
        <taxon>Psychidae</taxon>
        <taxon>Oiketicinae</taxon>
        <taxon>Eumeta</taxon>
    </lineage>
</organism>
<evidence type="ECO:0000313" key="2">
    <source>
        <dbReference type="Proteomes" id="UP000299102"/>
    </source>
</evidence>
<sequence>MASFTIRSVLACQSMTRASAPRYRRASYTTSARTARHAVRVKRYIEDAQIVGIVGELKSAEVFVVGQSDVRWPSYVAKTYFSMHGNSSETIEWTISAFGS</sequence>
<dbReference type="AlphaFoldDB" id="A0A4C1WFX3"/>
<protein>
    <submittedName>
        <fullName evidence="1">Uncharacterized protein</fullName>
    </submittedName>
</protein>